<dbReference type="Proteomes" id="UP001151516">
    <property type="component" value="Unassembled WGS sequence"/>
</dbReference>
<dbReference type="OrthoDB" id="5514385at2759"/>
<evidence type="ECO:0000313" key="3">
    <source>
        <dbReference type="Proteomes" id="UP001151516"/>
    </source>
</evidence>
<protein>
    <submittedName>
        <fullName evidence="2">Uncharacterized protein</fullName>
    </submittedName>
</protein>
<organism evidence="2 3">
    <name type="scientific">Coemansia spiralis</name>
    <dbReference type="NCBI Taxonomy" id="417178"/>
    <lineage>
        <taxon>Eukaryota</taxon>
        <taxon>Fungi</taxon>
        <taxon>Fungi incertae sedis</taxon>
        <taxon>Zoopagomycota</taxon>
        <taxon>Kickxellomycotina</taxon>
        <taxon>Kickxellomycetes</taxon>
        <taxon>Kickxellales</taxon>
        <taxon>Kickxellaceae</taxon>
        <taxon>Coemansia</taxon>
    </lineage>
</organism>
<comment type="caution">
    <text evidence="2">The sequence shown here is derived from an EMBL/GenBank/DDBJ whole genome shotgun (WGS) entry which is preliminary data.</text>
</comment>
<proteinExistence type="predicted"/>
<dbReference type="AlphaFoldDB" id="A0A9W8GE59"/>
<reference evidence="2" key="1">
    <citation type="submission" date="2022-07" db="EMBL/GenBank/DDBJ databases">
        <title>Phylogenomic reconstructions and comparative analyses of Kickxellomycotina fungi.</title>
        <authorList>
            <person name="Reynolds N.K."/>
            <person name="Stajich J.E."/>
            <person name="Barry K."/>
            <person name="Grigoriev I.V."/>
            <person name="Crous P."/>
            <person name="Smith M.E."/>
        </authorList>
    </citation>
    <scope>NUCLEOTIDE SEQUENCE</scope>
    <source>
        <strain evidence="2">CBS 109367</strain>
    </source>
</reference>
<dbReference type="EMBL" id="JANBTX010000091">
    <property type="protein sequence ID" value="KAJ2686876.1"/>
    <property type="molecule type" value="Genomic_DNA"/>
</dbReference>
<evidence type="ECO:0000256" key="1">
    <source>
        <dbReference type="SAM" id="MobiDB-lite"/>
    </source>
</evidence>
<keyword evidence="3" id="KW-1185">Reference proteome</keyword>
<gene>
    <name evidence="2" type="ORF">IWW39_003320</name>
</gene>
<accession>A0A9W8GE59</accession>
<feature type="region of interest" description="Disordered" evidence="1">
    <location>
        <begin position="141"/>
        <end position="170"/>
    </location>
</feature>
<name>A0A9W8GE59_9FUNG</name>
<sequence length="197" mass="21645">MREPVARLHYALTFRNSAGMDITEKVFGGPDEPKFIRLWLSRNLKREFNGKGIIKSKDATLTLFWTIPKDKQKGKTLGFSILEPLHNIEGTVKANRDFIDFSEGLFVMIRDETDTVSKDSPIVEAETVEASVVKAKVEESPKAKVKAEEGTKVKVKKEKSPKAKAKKEDDLATAVKGTVDGAMAAVKIEGGQIAPSA</sequence>
<evidence type="ECO:0000313" key="2">
    <source>
        <dbReference type="EMBL" id="KAJ2686876.1"/>
    </source>
</evidence>